<dbReference type="PATRIC" id="fig|1747903.4.peg.164"/>
<dbReference type="Proteomes" id="UP000092713">
    <property type="component" value="Unassembled WGS sequence"/>
</dbReference>
<sequence length="294" mass="31241">MKFTFRGVRGSIPSPGPHTVRYGGNTTCIEVRTAGGALLILDGGSGIFALASALPPGPVAAHILITHSHWDHIHGLPMFAPLFMRGSHVCLYGAADASGNGIEHVMATQLQNNYFPVSEAAMAAEIGYRTLAVGERVEVADAVVTNAEMNHPVINLGYRIESGGAALFFSGDHEPFHNPYPAGAAEHAACQAVIDQRQTAIDQAVQGVDALIMDCSYTRDEYAAKRGWGHGTFDGAFELALRCGAKRLYCTHHEPTRSDEQLEAVFADVMARFAGRLGGLQVLLAAEGMTVALA</sequence>
<dbReference type="PANTHER" id="PTHR42663">
    <property type="entry name" value="HYDROLASE C777.06C-RELATED-RELATED"/>
    <property type="match status" value="1"/>
</dbReference>
<organism evidence="2 3">
    <name type="scientific">Janthinobacterium psychrotolerans</name>
    <dbReference type="NCBI Taxonomy" id="1747903"/>
    <lineage>
        <taxon>Bacteria</taxon>
        <taxon>Pseudomonadati</taxon>
        <taxon>Pseudomonadota</taxon>
        <taxon>Betaproteobacteria</taxon>
        <taxon>Burkholderiales</taxon>
        <taxon>Oxalobacteraceae</taxon>
        <taxon>Janthinobacterium</taxon>
    </lineage>
</organism>
<feature type="domain" description="Metallo-beta-lactamase" evidence="1">
    <location>
        <begin position="25"/>
        <end position="208"/>
    </location>
</feature>
<dbReference type="InterPro" id="IPR001279">
    <property type="entry name" value="Metallo-B-lactamas"/>
</dbReference>
<dbReference type="RefSeq" id="WP_065310475.1">
    <property type="nucleotide sequence ID" value="NZ_LOCQ01000062.1"/>
</dbReference>
<keyword evidence="3" id="KW-1185">Reference proteome</keyword>
<dbReference type="Gene3D" id="3.60.15.10">
    <property type="entry name" value="Ribonuclease Z/Hydroxyacylglutathione hydrolase-like"/>
    <property type="match status" value="1"/>
</dbReference>
<dbReference type="EMBL" id="LOCQ01000062">
    <property type="protein sequence ID" value="OBV36682.1"/>
    <property type="molecule type" value="Genomic_DNA"/>
</dbReference>
<dbReference type="STRING" id="1747903.ASR47_1001154"/>
<dbReference type="CDD" id="cd07715">
    <property type="entry name" value="TaR3-like_MBL-fold"/>
    <property type="match status" value="1"/>
</dbReference>
<dbReference type="PANTHER" id="PTHR42663:SF4">
    <property type="entry name" value="SLL1036 PROTEIN"/>
    <property type="match status" value="1"/>
</dbReference>
<proteinExistence type="predicted"/>
<evidence type="ECO:0000313" key="2">
    <source>
        <dbReference type="EMBL" id="OBV36682.1"/>
    </source>
</evidence>
<dbReference type="InterPro" id="IPR036866">
    <property type="entry name" value="RibonucZ/Hydroxyglut_hydro"/>
</dbReference>
<dbReference type="SUPFAM" id="SSF56281">
    <property type="entry name" value="Metallo-hydrolase/oxidoreductase"/>
    <property type="match status" value="1"/>
</dbReference>
<accession>A0A1A7BT31</accession>
<dbReference type="AlphaFoldDB" id="A0A1A7BT31"/>
<dbReference type="SMART" id="SM00849">
    <property type="entry name" value="Lactamase_B"/>
    <property type="match status" value="1"/>
</dbReference>
<comment type="caution">
    <text evidence="2">The sequence shown here is derived from an EMBL/GenBank/DDBJ whole genome shotgun (WGS) entry which is preliminary data.</text>
</comment>
<evidence type="ECO:0000313" key="3">
    <source>
        <dbReference type="Proteomes" id="UP000092713"/>
    </source>
</evidence>
<dbReference type="OrthoDB" id="9803916at2"/>
<gene>
    <name evidence="2" type="ORF">ASR47_1001154</name>
</gene>
<reference evidence="2 3" key="1">
    <citation type="submission" date="2016-04" db="EMBL/GenBank/DDBJ databases">
        <title>Draft genome sequence of Janthinobacterium psychrotolerans sp. nov., isolated from freshwater sediments in Denmark.</title>
        <authorList>
            <person name="Gong X."/>
            <person name="Skrivergaard S."/>
            <person name="Korsgaard B.S."/>
            <person name="Schreiber L."/>
            <person name="Marshall I.P."/>
            <person name="Finster K."/>
            <person name="Schramm A."/>
        </authorList>
    </citation>
    <scope>NUCLEOTIDE SEQUENCE [LARGE SCALE GENOMIC DNA]</scope>
    <source>
        <strain evidence="2 3">S3-2</strain>
    </source>
</reference>
<dbReference type="Pfam" id="PF12706">
    <property type="entry name" value="Lactamase_B_2"/>
    <property type="match status" value="1"/>
</dbReference>
<protein>
    <submittedName>
        <fullName evidence="2">Phosphoribosyl 1,2-cyclic phosphodiesterase</fullName>
    </submittedName>
</protein>
<evidence type="ECO:0000259" key="1">
    <source>
        <dbReference type="SMART" id="SM00849"/>
    </source>
</evidence>
<name>A0A1A7BT31_9BURK</name>